<dbReference type="GO" id="GO:0006355">
    <property type="term" value="P:regulation of DNA-templated transcription"/>
    <property type="evidence" value="ECO:0007669"/>
    <property type="project" value="InterPro"/>
</dbReference>
<dbReference type="OrthoDB" id="5419659at2"/>
<gene>
    <name evidence="1" type="ORF">MOMUL_24540</name>
</gene>
<dbReference type="SUPFAM" id="SSF47598">
    <property type="entry name" value="Ribbon-helix-helix"/>
    <property type="match status" value="1"/>
</dbReference>
<dbReference type="RefSeq" id="WP_062285238.1">
    <property type="nucleotide sequence ID" value="NZ_LTBC01000012.1"/>
</dbReference>
<dbReference type="PANTHER" id="PTHR34504:SF2">
    <property type="entry name" value="UPF0150 PROTEIN SSL0259"/>
    <property type="match status" value="1"/>
</dbReference>
<dbReference type="AlphaFoldDB" id="A0A151AUZ2"/>
<keyword evidence="2" id="KW-1185">Reference proteome</keyword>
<dbReference type="PATRIC" id="fig|1122241.3.peg.2613"/>
<evidence type="ECO:0000313" key="2">
    <source>
        <dbReference type="Proteomes" id="UP000075670"/>
    </source>
</evidence>
<dbReference type="EMBL" id="LTBC01000012">
    <property type="protein sequence ID" value="KYH31383.1"/>
    <property type="molecule type" value="Genomic_DNA"/>
</dbReference>
<dbReference type="InterPro" id="IPR051404">
    <property type="entry name" value="TA_system_antitoxin"/>
</dbReference>
<dbReference type="SUPFAM" id="SSF143100">
    <property type="entry name" value="TTHA1013/TTHA0281-like"/>
    <property type="match status" value="1"/>
</dbReference>
<dbReference type="Pfam" id="PF05534">
    <property type="entry name" value="HicB"/>
    <property type="match status" value="1"/>
</dbReference>
<organism evidence="1 2">
    <name type="scientific">Moorella mulderi DSM 14980</name>
    <dbReference type="NCBI Taxonomy" id="1122241"/>
    <lineage>
        <taxon>Bacteria</taxon>
        <taxon>Bacillati</taxon>
        <taxon>Bacillota</taxon>
        <taxon>Clostridia</taxon>
        <taxon>Neomoorellales</taxon>
        <taxon>Neomoorellaceae</taxon>
        <taxon>Neomoorella</taxon>
    </lineage>
</organism>
<dbReference type="Gene3D" id="1.10.1220.10">
    <property type="entry name" value="Met repressor-like"/>
    <property type="match status" value="1"/>
</dbReference>
<protein>
    <submittedName>
        <fullName evidence="1">HicB family protein</fullName>
    </submittedName>
</protein>
<evidence type="ECO:0000313" key="1">
    <source>
        <dbReference type="EMBL" id="KYH31383.1"/>
    </source>
</evidence>
<dbReference type="InterPro" id="IPR035069">
    <property type="entry name" value="TTHA1013/TTHA0281-like"/>
</dbReference>
<name>A0A151AUZ2_9FIRM</name>
<dbReference type="InterPro" id="IPR008651">
    <property type="entry name" value="Uncharacterised_HicB"/>
</dbReference>
<sequence>MREKTLDYYLDLNYEVSLRRLTEEEGGGWLASIPLLPGCMSDGETPAEALANLEDAKKGWIETALALQRDIPEPDNAEKYSGKFTVRLPKSLHRAIATKAQEDGVSLNQMAIYLLSLGLGKSPRRRKVK</sequence>
<accession>A0A151AUZ2</accession>
<dbReference type="Gene3D" id="3.30.160.250">
    <property type="match status" value="1"/>
</dbReference>
<dbReference type="PANTHER" id="PTHR34504">
    <property type="entry name" value="ANTITOXIN HICB"/>
    <property type="match status" value="1"/>
</dbReference>
<dbReference type="Proteomes" id="UP000075670">
    <property type="component" value="Unassembled WGS sequence"/>
</dbReference>
<dbReference type="InterPro" id="IPR010985">
    <property type="entry name" value="Ribbon_hlx_hlx"/>
</dbReference>
<proteinExistence type="predicted"/>
<reference evidence="1 2" key="1">
    <citation type="submission" date="2016-02" db="EMBL/GenBank/DDBJ databases">
        <title>Genome sequence of Moorella mulderi DSM 14980.</title>
        <authorList>
            <person name="Poehlein A."/>
            <person name="Daniel R."/>
        </authorList>
    </citation>
    <scope>NUCLEOTIDE SEQUENCE [LARGE SCALE GENOMIC DNA]</scope>
    <source>
        <strain evidence="1 2">DSM 14980</strain>
    </source>
</reference>
<dbReference type="InterPro" id="IPR013321">
    <property type="entry name" value="Arc_rbn_hlx_hlx"/>
</dbReference>
<comment type="caution">
    <text evidence="1">The sequence shown here is derived from an EMBL/GenBank/DDBJ whole genome shotgun (WGS) entry which is preliminary data.</text>
</comment>